<comment type="caution">
    <text evidence="1">The sequence shown here is derived from an EMBL/GenBank/DDBJ whole genome shotgun (WGS) entry which is preliminary data.</text>
</comment>
<keyword evidence="2" id="KW-1185">Reference proteome</keyword>
<dbReference type="AlphaFoldDB" id="A0AAW1PRM9"/>
<gene>
    <name evidence="1" type="ORF">WJX73_007990</name>
</gene>
<evidence type="ECO:0000313" key="2">
    <source>
        <dbReference type="Proteomes" id="UP001465755"/>
    </source>
</evidence>
<dbReference type="EMBL" id="JALJOQ010000007">
    <property type="protein sequence ID" value="KAK9812400.1"/>
    <property type="molecule type" value="Genomic_DNA"/>
</dbReference>
<organism evidence="1 2">
    <name type="scientific">Symbiochloris irregularis</name>
    <dbReference type="NCBI Taxonomy" id="706552"/>
    <lineage>
        <taxon>Eukaryota</taxon>
        <taxon>Viridiplantae</taxon>
        <taxon>Chlorophyta</taxon>
        <taxon>core chlorophytes</taxon>
        <taxon>Trebouxiophyceae</taxon>
        <taxon>Trebouxiales</taxon>
        <taxon>Trebouxiaceae</taxon>
        <taxon>Symbiochloris</taxon>
    </lineage>
</organism>
<protein>
    <submittedName>
        <fullName evidence="1">Uncharacterized protein</fullName>
    </submittedName>
</protein>
<accession>A0AAW1PRM9</accession>
<sequence>MADHSYVLQPQPDKEALRRWLREMGVDQADLKVMDLSGLRTLLEKETLAEVQELPSGLMDPSTLERCIREEIYEAFCRQINLASRHAIMECQYALVARKQMNPAVFVDSMNAFMRVNEAQKFDLSKGKERGQLSLLREGFACPSFN</sequence>
<reference evidence="1 2" key="1">
    <citation type="journal article" date="2024" name="Nat. Commun.">
        <title>Phylogenomics reveals the evolutionary origins of lichenization in chlorophyte algae.</title>
        <authorList>
            <person name="Puginier C."/>
            <person name="Libourel C."/>
            <person name="Otte J."/>
            <person name="Skaloud P."/>
            <person name="Haon M."/>
            <person name="Grisel S."/>
            <person name="Petersen M."/>
            <person name="Berrin J.G."/>
            <person name="Delaux P.M."/>
            <person name="Dal Grande F."/>
            <person name="Keller J."/>
        </authorList>
    </citation>
    <scope>NUCLEOTIDE SEQUENCE [LARGE SCALE GENOMIC DNA]</scope>
    <source>
        <strain evidence="1 2">SAG 2036</strain>
    </source>
</reference>
<evidence type="ECO:0000313" key="1">
    <source>
        <dbReference type="EMBL" id="KAK9812400.1"/>
    </source>
</evidence>
<proteinExistence type="predicted"/>
<name>A0AAW1PRM9_9CHLO</name>
<dbReference type="Proteomes" id="UP001465755">
    <property type="component" value="Unassembled WGS sequence"/>
</dbReference>